<keyword evidence="1" id="KW-0472">Membrane</keyword>
<sequence length="76" mass="8985">MLLSEALSFQMNGYENSWHWQSVFITASFTLSQNLLCKLLYKFYLCRRTFMLMKISQFGCLTKMLQLLRTSENGVE</sequence>
<protein>
    <submittedName>
        <fullName evidence="2">CLUMA_CG014108, isoform A</fullName>
    </submittedName>
</protein>
<name>A0A1J1IQU9_9DIPT</name>
<gene>
    <name evidence="2" type="ORF">CLUMA_CG014108</name>
</gene>
<proteinExistence type="predicted"/>
<keyword evidence="1" id="KW-1133">Transmembrane helix</keyword>
<keyword evidence="1" id="KW-0812">Transmembrane</keyword>
<keyword evidence="3" id="KW-1185">Reference proteome</keyword>
<organism evidence="2 3">
    <name type="scientific">Clunio marinus</name>
    <dbReference type="NCBI Taxonomy" id="568069"/>
    <lineage>
        <taxon>Eukaryota</taxon>
        <taxon>Metazoa</taxon>
        <taxon>Ecdysozoa</taxon>
        <taxon>Arthropoda</taxon>
        <taxon>Hexapoda</taxon>
        <taxon>Insecta</taxon>
        <taxon>Pterygota</taxon>
        <taxon>Neoptera</taxon>
        <taxon>Endopterygota</taxon>
        <taxon>Diptera</taxon>
        <taxon>Nematocera</taxon>
        <taxon>Chironomoidea</taxon>
        <taxon>Chironomidae</taxon>
        <taxon>Clunio</taxon>
    </lineage>
</organism>
<feature type="transmembrane region" description="Helical" evidence="1">
    <location>
        <begin position="20"/>
        <end position="41"/>
    </location>
</feature>
<dbReference type="AlphaFoldDB" id="A0A1J1IQU9"/>
<accession>A0A1J1IQU9</accession>
<dbReference type="EMBL" id="CVRI01000054">
    <property type="protein sequence ID" value="CRL00857.1"/>
    <property type="molecule type" value="Genomic_DNA"/>
</dbReference>
<evidence type="ECO:0000256" key="1">
    <source>
        <dbReference type="SAM" id="Phobius"/>
    </source>
</evidence>
<reference evidence="2 3" key="1">
    <citation type="submission" date="2015-04" db="EMBL/GenBank/DDBJ databases">
        <authorList>
            <person name="Syromyatnikov M.Y."/>
            <person name="Popov V.N."/>
        </authorList>
    </citation>
    <scope>NUCLEOTIDE SEQUENCE [LARGE SCALE GENOMIC DNA]</scope>
</reference>
<evidence type="ECO:0000313" key="2">
    <source>
        <dbReference type="EMBL" id="CRL00857.1"/>
    </source>
</evidence>
<dbReference type="Proteomes" id="UP000183832">
    <property type="component" value="Unassembled WGS sequence"/>
</dbReference>
<evidence type="ECO:0000313" key="3">
    <source>
        <dbReference type="Proteomes" id="UP000183832"/>
    </source>
</evidence>